<name>A0ABR2KFS4_9EUKA</name>
<evidence type="ECO:0000259" key="3">
    <source>
        <dbReference type="Pfam" id="PF01103"/>
    </source>
</evidence>
<gene>
    <name evidence="4" type="ORF">M9Y10_034679</name>
</gene>
<keyword evidence="5" id="KW-1185">Reference proteome</keyword>
<dbReference type="Proteomes" id="UP001470230">
    <property type="component" value="Unassembled WGS sequence"/>
</dbReference>
<comment type="subcellular location">
    <subcellularLocation>
        <location evidence="1">Membrane</location>
    </subcellularLocation>
</comment>
<feature type="domain" description="Bacterial surface antigen (D15)" evidence="3">
    <location>
        <begin position="268"/>
        <end position="410"/>
    </location>
</feature>
<accession>A0ABR2KFS4</accession>
<dbReference type="InterPro" id="IPR000184">
    <property type="entry name" value="Bac_surfAg_D15"/>
</dbReference>
<keyword evidence="2" id="KW-0472">Membrane</keyword>
<evidence type="ECO:0000256" key="2">
    <source>
        <dbReference type="ARBA" id="ARBA00023136"/>
    </source>
</evidence>
<organism evidence="4 5">
    <name type="scientific">Tritrichomonas musculus</name>
    <dbReference type="NCBI Taxonomy" id="1915356"/>
    <lineage>
        <taxon>Eukaryota</taxon>
        <taxon>Metamonada</taxon>
        <taxon>Parabasalia</taxon>
        <taxon>Tritrichomonadida</taxon>
        <taxon>Tritrichomonadidae</taxon>
        <taxon>Tritrichomonas</taxon>
    </lineage>
</organism>
<comment type="caution">
    <text evidence="4">The sequence shown here is derived from an EMBL/GenBank/DDBJ whole genome shotgun (WGS) entry which is preliminary data.</text>
</comment>
<proteinExistence type="predicted"/>
<evidence type="ECO:0000256" key="1">
    <source>
        <dbReference type="ARBA" id="ARBA00004370"/>
    </source>
</evidence>
<sequence>MSKRYKIVNFDEIPSWFPKTKFNDYICDYLTSRNLTETQENLFFYDVSNRINNLGFIKNFQISRVRHKHLKMFSSIHSWGKTRNSHIPSNFDVNVSNFGFDFKFGESRGINTIECLLSYYLFKSGSVSINFTRPFLKYPNFSNQSIFPFYSFKFLFDSRKVYEQLFLSKGFETSITDSKKSISLTFLLKNINCILSDNNNSFFDRECYPFSNISLRFNHNFELNCNHIFIPKVTTKILIEPTFIFNQRNGDILDTKNFPLLIGKFETKVNFPFNATIHLDSGIIFSEYQIPFCKRFHIGGIPTMRGILYGDFAPKVDDIPCGSDAYFAFGIDQAFPFYTYQSRLQWHVFLNTGISKLSNRKSSINRNMFEISGSDFTSFMSSGVGFICKIMGRTFEANIAFPVSLSPNMKLMMFQVGIDPSSSEKE</sequence>
<dbReference type="Pfam" id="PF01103">
    <property type="entry name" value="Omp85"/>
    <property type="match status" value="1"/>
</dbReference>
<protein>
    <recommendedName>
        <fullName evidence="3">Bacterial surface antigen (D15) domain-containing protein</fullName>
    </recommendedName>
</protein>
<dbReference type="EMBL" id="JAPFFF010000005">
    <property type="protein sequence ID" value="KAK8889924.1"/>
    <property type="molecule type" value="Genomic_DNA"/>
</dbReference>
<evidence type="ECO:0000313" key="5">
    <source>
        <dbReference type="Proteomes" id="UP001470230"/>
    </source>
</evidence>
<dbReference type="Gene3D" id="2.40.160.50">
    <property type="entry name" value="membrane protein fhac: a member of the omp85/tpsb transporter family"/>
    <property type="match status" value="1"/>
</dbReference>
<reference evidence="4 5" key="1">
    <citation type="submission" date="2024-04" db="EMBL/GenBank/DDBJ databases">
        <title>Tritrichomonas musculus Genome.</title>
        <authorList>
            <person name="Alves-Ferreira E."/>
            <person name="Grigg M."/>
            <person name="Lorenzi H."/>
            <person name="Galac M."/>
        </authorList>
    </citation>
    <scope>NUCLEOTIDE SEQUENCE [LARGE SCALE GENOMIC DNA]</scope>
    <source>
        <strain evidence="4 5">EAF2021</strain>
    </source>
</reference>
<evidence type="ECO:0000313" key="4">
    <source>
        <dbReference type="EMBL" id="KAK8889924.1"/>
    </source>
</evidence>